<dbReference type="EMBL" id="KB517583">
    <property type="protein sequence ID" value="EMP39088.1"/>
    <property type="molecule type" value="Genomic_DNA"/>
</dbReference>
<gene>
    <name evidence="2" type="ORF">UY3_03661</name>
</gene>
<protein>
    <submittedName>
        <fullName evidence="2">Uncharacterized protein</fullName>
    </submittedName>
</protein>
<sequence length="165" mass="18457">MLQAHGLKACATCRKPMPVSDPYDSCLRCPGEEHPTEICKVFKPRTKKERDFRLKQLLMEAALQPPGPEHPTSAPASSVLSAVEPSRDLAPAKHQKLLAPEHQTRPRHRLSSLLWPMAQPKGRHGHSLHRRLAPSKALSTNKSGKAAVLVQHQWLQHRKSHRAQA</sequence>
<feature type="region of interest" description="Disordered" evidence="1">
    <location>
        <begin position="62"/>
        <end position="91"/>
    </location>
</feature>
<dbReference type="Proteomes" id="UP000031443">
    <property type="component" value="Unassembled WGS sequence"/>
</dbReference>
<evidence type="ECO:0000256" key="1">
    <source>
        <dbReference type="SAM" id="MobiDB-lite"/>
    </source>
</evidence>
<dbReference type="AlphaFoldDB" id="M7C3S5"/>
<accession>M7C3S5</accession>
<reference evidence="3" key="1">
    <citation type="journal article" date="2013" name="Nat. Genet.">
        <title>The draft genomes of soft-shell turtle and green sea turtle yield insights into the development and evolution of the turtle-specific body plan.</title>
        <authorList>
            <person name="Wang Z."/>
            <person name="Pascual-Anaya J."/>
            <person name="Zadissa A."/>
            <person name="Li W."/>
            <person name="Niimura Y."/>
            <person name="Huang Z."/>
            <person name="Li C."/>
            <person name="White S."/>
            <person name="Xiong Z."/>
            <person name="Fang D."/>
            <person name="Wang B."/>
            <person name="Ming Y."/>
            <person name="Chen Y."/>
            <person name="Zheng Y."/>
            <person name="Kuraku S."/>
            <person name="Pignatelli M."/>
            <person name="Herrero J."/>
            <person name="Beal K."/>
            <person name="Nozawa M."/>
            <person name="Li Q."/>
            <person name="Wang J."/>
            <person name="Zhang H."/>
            <person name="Yu L."/>
            <person name="Shigenobu S."/>
            <person name="Wang J."/>
            <person name="Liu J."/>
            <person name="Flicek P."/>
            <person name="Searle S."/>
            <person name="Wang J."/>
            <person name="Kuratani S."/>
            <person name="Yin Y."/>
            <person name="Aken B."/>
            <person name="Zhang G."/>
            <person name="Irie N."/>
        </authorList>
    </citation>
    <scope>NUCLEOTIDE SEQUENCE [LARGE SCALE GENOMIC DNA]</scope>
</reference>
<evidence type="ECO:0000313" key="2">
    <source>
        <dbReference type="EMBL" id="EMP39088.1"/>
    </source>
</evidence>
<keyword evidence="3" id="KW-1185">Reference proteome</keyword>
<organism evidence="2 3">
    <name type="scientific">Chelonia mydas</name>
    <name type="common">Green sea-turtle</name>
    <name type="synonym">Chelonia agassizi</name>
    <dbReference type="NCBI Taxonomy" id="8469"/>
    <lineage>
        <taxon>Eukaryota</taxon>
        <taxon>Metazoa</taxon>
        <taxon>Chordata</taxon>
        <taxon>Craniata</taxon>
        <taxon>Vertebrata</taxon>
        <taxon>Euteleostomi</taxon>
        <taxon>Archelosauria</taxon>
        <taxon>Testudinata</taxon>
        <taxon>Testudines</taxon>
        <taxon>Cryptodira</taxon>
        <taxon>Durocryptodira</taxon>
        <taxon>Americhelydia</taxon>
        <taxon>Chelonioidea</taxon>
        <taxon>Cheloniidae</taxon>
        <taxon>Chelonia</taxon>
    </lineage>
</organism>
<evidence type="ECO:0000313" key="3">
    <source>
        <dbReference type="Proteomes" id="UP000031443"/>
    </source>
</evidence>
<name>M7C3S5_CHEMY</name>
<proteinExistence type="predicted"/>